<organism evidence="1">
    <name type="scientific">viral metagenome</name>
    <dbReference type="NCBI Taxonomy" id="1070528"/>
    <lineage>
        <taxon>unclassified sequences</taxon>
        <taxon>metagenomes</taxon>
        <taxon>organismal metagenomes</taxon>
    </lineage>
</organism>
<evidence type="ECO:0000313" key="1">
    <source>
        <dbReference type="EMBL" id="QHT98481.1"/>
    </source>
</evidence>
<dbReference type="AlphaFoldDB" id="A0A6C0IYQ6"/>
<reference evidence="1" key="1">
    <citation type="journal article" date="2020" name="Nature">
        <title>Giant virus diversity and host interactions through global metagenomics.</title>
        <authorList>
            <person name="Schulz F."/>
            <person name="Roux S."/>
            <person name="Paez-Espino D."/>
            <person name="Jungbluth S."/>
            <person name="Walsh D.A."/>
            <person name="Denef V.J."/>
            <person name="McMahon K.D."/>
            <person name="Konstantinidis K.T."/>
            <person name="Eloe-Fadrosh E.A."/>
            <person name="Kyrpides N.C."/>
            <person name="Woyke T."/>
        </authorList>
    </citation>
    <scope>NUCLEOTIDE SEQUENCE</scope>
    <source>
        <strain evidence="1">GVMAG-M-3300025652-16</strain>
    </source>
</reference>
<protein>
    <submittedName>
        <fullName evidence="1">Uncharacterized protein</fullName>
    </submittedName>
</protein>
<proteinExistence type="predicted"/>
<sequence>MDIILQKFAGKIDAQSLVRTVEELKAEYLDDGFQKEDIPPVLGRLMMESVKFKKLPGPQKKKLVINVLNHLIEQIDDGEKDSEFEVVLKTMVPPMVDGFANMMKAQKAVAKCLPCLSADK</sequence>
<name>A0A6C0IYQ6_9ZZZZ</name>
<accession>A0A6C0IYQ6</accession>
<dbReference type="EMBL" id="MN740292">
    <property type="protein sequence ID" value="QHT98481.1"/>
    <property type="molecule type" value="Genomic_DNA"/>
</dbReference>